<keyword evidence="2" id="KW-0238">DNA-binding</keyword>
<dbReference type="SMART" id="SM00345">
    <property type="entry name" value="HTH_GNTR"/>
    <property type="match status" value="1"/>
</dbReference>
<dbReference type="InterPro" id="IPR011010">
    <property type="entry name" value="DNA_brk_join_enz"/>
</dbReference>
<dbReference type="InterPro" id="IPR000524">
    <property type="entry name" value="Tscrpt_reg_HTH_GntR"/>
</dbReference>
<dbReference type="Pfam" id="PF00589">
    <property type="entry name" value="Phage_integrase"/>
    <property type="match status" value="1"/>
</dbReference>
<evidence type="ECO:0000313" key="9">
    <source>
        <dbReference type="Proteomes" id="UP000820669"/>
    </source>
</evidence>
<dbReference type="SUPFAM" id="SSF46785">
    <property type="entry name" value="Winged helix' DNA-binding domain"/>
    <property type="match status" value="1"/>
</dbReference>
<dbReference type="InterPro" id="IPR036390">
    <property type="entry name" value="WH_DNA-bd_sf"/>
</dbReference>
<dbReference type="Gene3D" id="1.10.150.130">
    <property type="match status" value="1"/>
</dbReference>
<dbReference type="Gene3D" id="1.10.10.10">
    <property type="entry name" value="Winged helix-like DNA-binding domain superfamily/Winged helix DNA-binding domain"/>
    <property type="match status" value="1"/>
</dbReference>
<dbReference type="EMBL" id="JAAXLA010000017">
    <property type="protein sequence ID" value="NMH97962.1"/>
    <property type="molecule type" value="Genomic_DNA"/>
</dbReference>
<dbReference type="InterPro" id="IPR010998">
    <property type="entry name" value="Integrase_recombinase_N"/>
</dbReference>
<proteinExistence type="predicted"/>
<evidence type="ECO:0000259" key="6">
    <source>
        <dbReference type="PROSITE" id="PS50949"/>
    </source>
</evidence>
<evidence type="ECO:0000256" key="3">
    <source>
        <dbReference type="ARBA" id="ARBA00023163"/>
    </source>
</evidence>
<keyword evidence="1" id="KW-0805">Transcription regulation</keyword>
<dbReference type="Pfam" id="PF00392">
    <property type="entry name" value="GntR"/>
    <property type="match status" value="1"/>
</dbReference>
<dbReference type="RefSeq" id="WP_169381407.1">
    <property type="nucleotide sequence ID" value="NZ_JAAXLA010000017.1"/>
</dbReference>
<comment type="caution">
    <text evidence="8">The sequence shown here is derived from an EMBL/GenBank/DDBJ whole genome shotgun (WGS) entry which is preliminary data.</text>
</comment>
<evidence type="ECO:0000256" key="5">
    <source>
        <dbReference type="SAM" id="MobiDB-lite"/>
    </source>
</evidence>
<keyword evidence="9" id="KW-1185">Reference proteome</keyword>
<gene>
    <name evidence="8" type="ORF">HF526_11660</name>
</gene>
<dbReference type="InterPro" id="IPR013762">
    <property type="entry name" value="Integrase-like_cat_sf"/>
</dbReference>
<feature type="domain" description="Tyr recombinase" evidence="7">
    <location>
        <begin position="208"/>
        <end position="408"/>
    </location>
</feature>
<feature type="compositionally biased region" description="Pro residues" evidence="5">
    <location>
        <begin position="203"/>
        <end position="213"/>
    </location>
</feature>
<accession>A0ABX1SBP1</accession>
<evidence type="ECO:0000256" key="1">
    <source>
        <dbReference type="ARBA" id="ARBA00023015"/>
    </source>
</evidence>
<dbReference type="SUPFAM" id="SSF56349">
    <property type="entry name" value="DNA breaking-rejoining enzymes"/>
    <property type="match status" value="1"/>
</dbReference>
<feature type="domain" description="HTH gntR-type" evidence="6">
    <location>
        <begin position="431"/>
        <end position="499"/>
    </location>
</feature>
<evidence type="ECO:0000256" key="4">
    <source>
        <dbReference type="ARBA" id="ARBA00023172"/>
    </source>
</evidence>
<dbReference type="PANTHER" id="PTHR30349">
    <property type="entry name" value="PHAGE INTEGRASE-RELATED"/>
    <property type="match status" value="1"/>
</dbReference>
<keyword evidence="4" id="KW-0233">DNA recombination</keyword>
<dbReference type="PANTHER" id="PTHR30349:SF91">
    <property type="entry name" value="INTA PROTEIN"/>
    <property type="match status" value="1"/>
</dbReference>
<dbReference type="Gene3D" id="1.10.443.10">
    <property type="entry name" value="Intergrase catalytic core"/>
    <property type="match status" value="1"/>
</dbReference>
<evidence type="ECO:0000313" key="8">
    <source>
        <dbReference type="EMBL" id="NMH97962.1"/>
    </source>
</evidence>
<dbReference type="PROSITE" id="PS51898">
    <property type="entry name" value="TYR_RECOMBINASE"/>
    <property type="match status" value="1"/>
</dbReference>
<evidence type="ECO:0000256" key="2">
    <source>
        <dbReference type="ARBA" id="ARBA00023125"/>
    </source>
</evidence>
<dbReference type="PROSITE" id="PS50949">
    <property type="entry name" value="HTH_GNTR"/>
    <property type="match status" value="1"/>
</dbReference>
<evidence type="ECO:0000259" key="7">
    <source>
        <dbReference type="PROSITE" id="PS51898"/>
    </source>
</evidence>
<reference evidence="8 9" key="1">
    <citation type="submission" date="2020-04" db="EMBL/GenBank/DDBJ databases">
        <authorList>
            <person name="Klaysubun C."/>
            <person name="Duangmal K."/>
            <person name="Lipun K."/>
        </authorList>
    </citation>
    <scope>NUCLEOTIDE SEQUENCE [LARGE SCALE GENOMIC DNA]</scope>
    <source>
        <strain evidence="8 9">K10HN5</strain>
    </source>
</reference>
<organism evidence="8 9">
    <name type="scientific">Pseudonocardia acidicola</name>
    <dbReference type="NCBI Taxonomy" id="2724939"/>
    <lineage>
        <taxon>Bacteria</taxon>
        <taxon>Bacillati</taxon>
        <taxon>Actinomycetota</taxon>
        <taxon>Actinomycetes</taxon>
        <taxon>Pseudonocardiales</taxon>
        <taxon>Pseudonocardiaceae</taxon>
        <taxon>Pseudonocardia</taxon>
    </lineage>
</organism>
<sequence length="595" mass="65258">MAGAGARRRRRSRGSIEELPSGSLRVSVYAGIDPVTKRRHYLREIVPAGPKVAAEAEKVMRRLASQVDERRHPRTNATVDQLLDKHFDLMTVERSTLATYQGYADKHVRPLIGTVQVGALDADVFDSFYAELRRCREHCDRRKYIKHRTAAEHVCDDRCMPHVCMPLGTSTIRQIHFILSGALKRAVRSRWLSANPITQAEPPAAPKPNPQPPTAQEAARILADAWSDPDWGTLVWLAMVTGVRRGELCGIRWRNVDLDAGVLTLDRSIGQRGSRMWEKDTKTHQHRRIALDPETVEVLVEHRRRCGARAAALGLELADDAFVFSLAPDGSMHLQPNSVSQRYAKLVHRLGIRTSIHKLRHYSATELIAAGVDVRTVAGRLGHGGGGTTTLRTYAAWVSESDQRAATSLFARMPARPAAVVLPRLDGDGTGPPYQRIAAALRSAIEAGVIQAGSFLPGVKAIAGEYAVSVGTAHRAVSKLTASGHVVVVPGRGVRVTALDMPEPSSAPPPPPQIVAPVRQMLDLEIRHRGGTVSRLTAEVHPGDPDELRQVLVDAIRRRGGDESQIAEYEMDLRRSGDQSLLTTFAAIHRPDSRS</sequence>
<keyword evidence="3" id="KW-0804">Transcription</keyword>
<dbReference type="InterPro" id="IPR050090">
    <property type="entry name" value="Tyrosine_recombinase_XerCD"/>
</dbReference>
<protein>
    <submittedName>
        <fullName evidence="8">Tyrosine-type recombinase/integrase</fullName>
    </submittedName>
</protein>
<dbReference type="InterPro" id="IPR002104">
    <property type="entry name" value="Integrase_catalytic"/>
</dbReference>
<dbReference type="CDD" id="cd01189">
    <property type="entry name" value="INT_ICEBs1_C_like"/>
    <property type="match status" value="1"/>
</dbReference>
<dbReference type="Proteomes" id="UP000820669">
    <property type="component" value="Unassembled WGS sequence"/>
</dbReference>
<name>A0ABX1SBP1_9PSEU</name>
<feature type="region of interest" description="Disordered" evidence="5">
    <location>
        <begin position="195"/>
        <end position="215"/>
    </location>
</feature>
<dbReference type="InterPro" id="IPR036388">
    <property type="entry name" value="WH-like_DNA-bd_sf"/>
</dbReference>